<organism evidence="8 9">
    <name type="scientific">Chitinophaga defluvii</name>
    <dbReference type="NCBI Taxonomy" id="3163343"/>
    <lineage>
        <taxon>Bacteria</taxon>
        <taxon>Pseudomonadati</taxon>
        <taxon>Bacteroidota</taxon>
        <taxon>Chitinophagia</taxon>
        <taxon>Chitinophagales</taxon>
        <taxon>Chitinophagaceae</taxon>
        <taxon>Chitinophaga</taxon>
    </lineage>
</organism>
<protein>
    <submittedName>
        <fullName evidence="8">Nitroreductase family protein</fullName>
    </submittedName>
</protein>
<dbReference type="PANTHER" id="PTHR43673">
    <property type="entry name" value="NAD(P)H NITROREDUCTASE YDGI-RELATED"/>
    <property type="match status" value="1"/>
</dbReference>
<evidence type="ECO:0000313" key="9">
    <source>
        <dbReference type="Proteomes" id="UP001549749"/>
    </source>
</evidence>
<keyword evidence="4" id="KW-0288">FMN</keyword>
<evidence type="ECO:0000256" key="5">
    <source>
        <dbReference type="ARBA" id="ARBA00022857"/>
    </source>
</evidence>
<dbReference type="Proteomes" id="UP001549749">
    <property type="component" value="Unassembled WGS sequence"/>
</dbReference>
<evidence type="ECO:0000259" key="7">
    <source>
        <dbReference type="Pfam" id="PF00881"/>
    </source>
</evidence>
<proteinExistence type="inferred from homology"/>
<dbReference type="PANTHER" id="PTHR43673:SF2">
    <property type="entry name" value="NITROREDUCTASE"/>
    <property type="match status" value="1"/>
</dbReference>
<name>A0ABV2T6I1_9BACT</name>
<feature type="domain" description="Nitroreductase" evidence="7">
    <location>
        <begin position="7"/>
        <end position="185"/>
    </location>
</feature>
<evidence type="ECO:0000256" key="6">
    <source>
        <dbReference type="ARBA" id="ARBA00023002"/>
    </source>
</evidence>
<gene>
    <name evidence="8" type="ORF">ABR189_10285</name>
</gene>
<dbReference type="Pfam" id="PF00881">
    <property type="entry name" value="Nitroreductase"/>
    <property type="match status" value="1"/>
</dbReference>
<dbReference type="CDD" id="cd02149">
    <property type="entry name" value="NfsB-like"/>
    <property type="match status" value="1"/>
</dbReference>
<dbReference type="RefSeq" id="WP_354660394.1">
    <property type="nucleotide sequence ID" value="NZ_JBEXAC010000001.1"/>
</dbReference>
<comment type="caution">
    <text evidence="8">The sequence shown here is derived from an EMBL/GenBank/DDBJ whole genome shotgun (WGS) entry which is preliminary data.</text>
</comment>
<keyword evidence="9" id="KW-1185">Reference proteome</keyword>
<comment type="cofactor">
    <cofactor evidence="1">
        <name>FMN</name>
        <dbReference type="ChEBI" id="CHEBI:58210"/>
    </cofactor>
</comment>
<evidence type="ECO:0000313" key="8">
    <source>
        <dbReference type="EMBL" id="MET6997759.1"/>
    </source>
</evidence>
<evidence type="ECO:0000256" key="4">
    <source>
        <dbReference type="ARBA" id="ARBA00022643"/>
    </source>
</evidence>
<evidence type="ECO:0000256" key="2">
    <source>
        <dbReference type="ARBA" id="ARBA00007118"/>
    </source>
</evidence>
<evidence type="ECO:0000256" key="1">
    <source>
        <dbReference type="ARBA" id="ARBA00001917"/>
    </source>
</evidence>
<dbReference type="InterPro" id="IPR000415">
    <property type="entry name" value="Nitroreductase-like"/>
</dbReference>
<evidence type="ECO:0000256" key="3">
    <source>
        <dbReference type="ARBA" id="ARBA00022630"/>
    </source>
</evidence>
<dbReference type="InterPro" id="IPR033878">
    <property type="entry name" value="NfsB-like"/>
</dbReference>
<reference evidence="8 9" key="1">
    <citation type="submission" date="2024-06" db="EMBL/GenBank/DDBJ databases">
        <title>Chitinophaga defluvii sp. nov., isolated from municipal sewage.</title>
        <authorList>
            <person name="Zhang L."/>
        </authorList>
    </citation>
    <scope>NUCLEOTIDE SEQUENCE [LARGE SCALE GENOMIC DNA]</scope>
    <source>
        <strain evidence="8 9">H8</strain>
    </source>
</reference>
<comment type="similarity">
    <text evidence="2">Belongs to the nitroreductase family.</text>
</comment>
<keyword evidence="6" id="KW-0560">Oxidoreductase</keyword>
<keyword evidence="3" id="KW-0285">Flavoprotein</keyword>
<keyword evidence="5" id="KW-0521">NADP</keyword>
<dbReference type="EMBL" id="JBEXAC010000001">
    <property type="protein sequence ID" value="MET6997759.1"/>
    <property type="molecule type" value="Genomic_DNA"/>
</dbReference>
<accession>A0ABV2T6I1</accession>
<sequence length="209" mass="23181">MDILDALKWRYATKRMTGQKVEQEKLDIILEALQLSASSYGLQPYKVLVVSDEALRKKLLPAAYNQPQVVESSHLLVFTAWTAITDELIEAYLQDVAKKRGVPREALTGYHNALTQLANGFKSPEAQHNWAARQAYIALGTALAAAAELKVDASPMEGFDPQRFNDILGLKEQGLSAVALMAIGYRSKEDTTVALPKVRKDRAVLFEHI</sequence>
<dbReference type="SUPFAM" id="SSF55469">
    <property type="entry name" value="FMN-dependent nitroreductase-like"/>
    <property type="match status" value="1"/>
</dbReference>
<dbReference type="Gene3D" id="3.40.109.10">
    <property type="entry name" value="NADH Oxidase"/>
    <property type="match status" value="1"/>
</dbReference>
<dbReference type="InterPro" id="IPR029479">
    <property type="entry name" value="Nitroreductase"/>
</dbReference>